<accession>A0A0U0W7Z6</accession>
<sequence>MPMSQVPNPPRTQTITVAHTKRDIPASVIRKPSTSSGTVLAARCCQLACRTGAKTMPHRPSVVSGLMPLESSLPPSSWSISSTR</sequence>
<proteinExistence type="predicted"/>
<protein>
    <submittedName>
        <fullName evidence="2">Uncharacterized protein</fullName>
    </submittedName>
</protein>
<organism evidence="2 3">
    <name type="scientific">Mycobacterium bohemicum DSM 44277</name>
    <dbReference type="NCBI Taxonomy" id="1236609"/>
    <lineage>
        <taxon>Bacteria</taxon>
        <taxon>Bacillati</taxon>
        <taxon>Actinomycetota</taxon>
        <taxon>Actinomycetes</taxon>
        <taxon>Mycobacteriales</taxon>
        <taxon>Mycobacteriaceae</taxon>
        <taxon>Mycobacterium</taxon>
    </lineage>
</organism>
<gene>
    <name evidence="2" type="ORF">BN971_01714</name>
</gene>
<evidence type="ECO:0000313" key="3">
    <source>
        <dbReference type="Proteomes" id="UP000198875"/>
    </source>
</evidence>
<dbReference type="EMBL" id="CSTD01000001">
    <property type="protein sequence ID" value="CPR10062.1"/>
    <property type="molecule type" value="Genomic_DNA"/>
</dbReference>
<evidence type="ECO:0000256" key="1">
    <source>
        <dbReference type="SAM" id="MobiDB-lite"/>
    </source>
</evidence>
<evidence type="ECO:0000313" key="2">
    <source>
        <dbReference type="EMBL" id="CPR10062.1"/>
    </source>
</evidence>
<dbReference type="AlphaFoldDB" id="A0A0U0W7Z6"/>
<name>A0A0U0W7Z6_MYCBE</name>
<reference evidence="2 3" key="1">
    <citation type="submission" date="2015-03" db="EMBL/GenBank/DDBJ databases">
        <authorList>
            <person name="Murphy D."/>
        </authorList>
    </citation>
    <scope>NUCLEOTIDE SEQUENCE [LARGE SCALE GENOMIC DNA]</scope>
    <source>
        <strain evidence="2 3">DSM 44277</strain>
    </source>
</reference>
<feature type="region of interest" description="Disordered" evidence="1">
    <location>
        <begin position="65"/>
        <end position="84"/>
    </location>
</feature>
<dbReference type="Proteomes" id="UP000198875">
    <property type="component" value="Unassembled WGS sequence"/>
</dbReference>